<gene>
    <name evidence="4" type="ORF">FJN17_08025</name>
</gene>
<dbReference type="Proteomes" id="UP000319298">
    <property type="component" value="Chromosome"/>
</dbReference>
<dbReference type="PANTHER" id="PTHR35861:SF1">
    <property type="entry name" value="PHAGE TAIL SHEATH PROTEIN"/>
    <property type="match status" value="1"/>
</dbReference>
<dbReference type="Pfam" id="PF04984">
    <property type="entry name" value="Phage_sheath_1"/>
    <property type="match status" value="1"/>
</dbReference>
<evidence type="ECO:0000313" key="5">
    <source>
        <dbReference type="Proteomes" id="UP000319298"/>
    </source>
</evidence>
<accession>A0ABX5W3I3</accession>
<reference evidence="4 5" key="2">
    <citation type="journal article" date="2020" name="Int. J. Syst. Evol. Microbiol.">
        <title>Description and complete genome sequences of Bradyrhizobium symbiodeficiens sp. nov., a non-symbiotic bacterium associated with legumes native to Canada.</title>
        <authorList>
            <person name="Bromfield E.S.P."/>
            <person name="Cloutier S."/>
            <person name="Nguyen H.D.T."/>
        </authorList>
    </citation>
    <scope>NUCLEOTIDE SEQUENCE [LARGE SCALE GENOMIC DNA]</scope>
    <source>
        <strain evidence="4 5">65S1MB</strain>
    </source>
</reference>
<dbReference type="InterPro" id="IPR052042">
    <property type="entry name" value="Tail_sheath_structural"/>
</dbReference>
<dbReference type="Gene3D" id="3.40.50.11780">
    <property type="match status" value="2"/>
</dbReference>
<reference evidence="5" key="1">
    <citation type="submission" date="2019-06" db="EMBL/GenBank/DDBJ databases">
        <title>Whole-Genome Sequence of Bradyrhizobium sp. 3 Strain 65S1MB.</title>
        <authorList>
            <person name="Bromfield E.S.P."/>
            <person name="Cloutier S."/>
            <person name="Nguyen H.D.T."/>
        </authorList>
    </citation>
    <scope>NUCLEOTIDE SEQUENCE [LARGE SCALE GENOMIC DNA]</scope>
    <source>
        <strain evidence="5">65S1MB</strain>
    </source>
</reference>
<evidence type="ECO:0000256" key="1">
    <source>
        <dbReference type="ARBA" id="ARBA00008005"/>
    </source>
</evidence>
<dbReference type="Pfam" id="PF17482">
    <property type="entry name" value="Phage_sheath_1C"/>
    <property type="match status" value="1"/>
</dbReference>
<organism evidence="4 5">
    <name type="scientific">Bradyrhizobium symbiodeficiens</name>
    <dbReference type="NCBI Taxonomy" id="1404367"/>
    <lineage>
        <taxon>Bacteria</taxon>
        <taxon>Pseudomonadati</taxon>
        <taxon>Pseudomonadota</taxon>
        <taxon>Alphaproteobacteria</taxon>
        <taxon>Hyphomicrobiales</taxon>
        <taxon>Nitrobacteraceae</taxon>
        <taxon>Bradyrhizobium</taxon>
    </lineage>
</organism>
<dbReference type="EMBL" id="CP041090">
    <property type="protein sequence ID" value="QDF37516.1"/>
    <property type="molecule type" value="Genomic_DNA"/>
</dbReference>
<name>A0ABX5W3I3_9BRAD</name>
<evidence type="ECO:0000313" key="4">
    <source>
        <dbReference type="EMBL" id="QDF37516.1"/>
    </source>
</evidence>
<evidence type="ECO:0000259" key="3">
    <source>
        <dbReference type="Pfam" id="PF17482"/>
    </source>
</evidence>
<evidence type="ECO:0000259" key="2">
    <source>
        <dbReference type="Pfam" id="PF04984"/>
    </source>
</evidence>
<sequence>MPEYLTPGVYIEEIERGPRPIEGVPTSTAAFLGETERGPISPRMVTSYIEYKRWFGDVFRPQRDRYMPYAASGFFENGGKRLYVCRIVGDDATTASAVLHDNFRVSAVGAGAWGKRVFAKIGKGTTEAVPPGGTEKKSIGLRLRVAYWASYPEGAPLFDPFVASDPVKMPRPTLTEDWDDLSLDPKSPDYYEKRLTGNSALVELIRIDETNGTLPEDDQSATLENGEDAPEIDVADYVGEPAGNRQTAQGLFALTMDPYRDVALVHAPFFAPAQDLVTKAVVSHCENMRFRFAVIDSDLTTSNYNDVDPRTKVVESQYAAFYYPWLQVADPQSGALKYVPPGGSALGVYARTDVERGVFKAPANETVRGAVGLRFDINDRMQETLNPRGVNVIRAFPGRGIRIWGARTLSSNGLWKYVSVRRLFIFLERSIYEGTQWVVFEPNDDRLWARVTDTVRLFLRTQWRNGALFGRVEKEAFFITCDRTTMTQDDILNGRLICEIGIAPVRPAEFVVFRIFQHTAEAQR</sequence>
<proteinExistence type="inferred from homology"/>
<protein>
    <submittedName>
        <fullName evidence="4">Phage tail sheath family protein</fullName>
    </submittedName>
</protein>
<feature type="domain" description="Tail sheath protein C-terminal" evidence="3">
    <location>
        <begin position="411"/>
        <end position="516"/>
    </location>
</feature>
<dbReference type="RefSeq" id="WP_140478971.1">
    <property type="nucleotide sequence ID" value="NZ_CP041090.2"/>
</dbReference>
<keyword evidence="5" id="KW-1185">Reference proteome</keyword>
<comment type="similarity">
    <text evidence="1">Belongs to the myoviridae tail sheath protein family.</text>
</comment>
<dbReference type="InterPro" id="IPR035089">
    <property type="entry name" value="Phage_sheath_subtilisin"/>
</dbReference>
<dbReference type="InterPro" id="IPR020287">
    <property type="entry name" value="Tail_sheath_C"/>
</dbReference>
<dbReference type="PANTHER" id="PTHR35861">
    <property type="match status" value="1"/>
</dbReference>
<feature type="domain" description="Tail sheath protein subtilisin-like" evidence="2">
    <location>
        <begin position="253"/>
        <end position="409"/>
    </location>
</feature>